<dbReference type="RefSeq" id="WP_192028067.1">
    <property type="nucleotide sequence ID" value="NZ_JACYTR010000004.1"/>
</dbReference>
<dbReference type="AlphaFoldDB" id="A0AAW3ZEZ4"/>
<evidence type="ECO:0000259" key="1">
    <source>
        <dbReference type="Pfam" id="PF13614"/>
    </source>
</evidence>
<dbReference type="InterPro" id="IPR027417">
    <property type="entry name" value="P-loop_NTPase"/>
</dbReference>
<accession>A0AAW3ZEZ4</accession>
<sequence>MRIWTVANQKGGVGKTTTTLALGGRLVMRGFRVLLLDLDPHASMTQSLGIPAEPPPQGILELFDEPPLGILDVMRDTPMAGLHLVAGQAGLATLERRAGTRPGLGRALGRALEQVADRYDYALLDCPPTLGLLMVNALAAADRLVVPTQTEPLAQFGLQGIARTASMVSRSRSRGLPMSILPTLYDRRTRIAQDTLTEMRARFEGSVWNDAIPVDTRLREISQLLGPDPGENGPRGLLAYSRALDWLLACDHLGEAVG</sequence>
<dbReference type="EMBL" id="JACYTR010000004">
    <property type="protein sequence ID" value="MBD8524718.1"/>
    <property type="molecule type" value="Genomic_DNA"/>
</dbReference>
<organism evidence="2 3">
    <name type="scientific">Pseudomarimonas arenosa</name>
    <dbReference type="NCBI Taxonomy" id="2774145"/>
    <lineage>
        <taxon>Bacteria</taxon>
        <taxon>Pseudomonadati</taxon>
        <taxon>Pseudomonadota</taxon>
        <taxon>Gammaproteobacteria</taxon>
        <taxon>Lysobacterales</taxon>
        <taxon>Lysobacteraceae</taxon>
        <taxon>Pseudomarimonas</taxon>
    </lineage>
</organism>
<dbReference type="Pfam" id="PF13614">
    <property type="entry name" value="AAA_31"/>
    <property type="match status" value="1"/>
</dbReference>
<dbReference type="PANTHER" id="PTHR13696:SF69">
    <property type="entry name" value="PLASMID PARTITIONING PROTEIN-RELATED"/>
    <property type="match status" value="1"/>
</dbReference>
<keyword evidence="3" id="KW-1185">Reference proteome</keyword>
<dbReference type="PANTHER" id="PTHR13696">
    <property type="entry name" value="P-LOOP CONTAINING NUCLEOSIDE TRIPHOSPHATE HYDROLASE"/>
    <property type="match status" value="1"/>
</dbReference>
<proteinExistence type="predicted"/>
<dbReference type="InterPro" id="IPR050678">
    <property type="entry name" value="DNA_Partitioning_ATPase"/>
</dbReference>
<dbReference type="CDD" id="cd02042">
    <property type="entry name" value="ParAB_family"/>
    <property type="match status" value="1"/>
</dbReference>
<evidence type="ECO:0000313" key="2">
    <source>
        <dbReference type="EMBL" id="MBD8524718.1"/>
    </source>
</evidence>
<evidence type="ECO:0000313" key="3">
    <source>
        <dbReference type="Proteomes" id="UP000613768"/>
    </source>
</evidence>
<feature type="domain" description="AAA" evidence="1">
    <location>
        <begin position="1"/>
        <end position="171"/>
    </location>
</feature>
<comment type="caution">
    <text evidence="2">The sequence shown here is derived from an EMBL/GenBank/DDBJ whole genome shotgun (WGS) entry which is preliminary data.</text>
</comment>
<gene>
    <name evidence="2" type="ORF">IFO71_03095</name>
</gene>
<dbReference type="Proteomes" id="UP000613768">
    <property type="component" value="Unassembled WGS sequence"/>
</dbReference>
<protein>
    <submittedName>
        <fullName evidence="2">ParA family protein</fullName>
    </submittedName>
</protein>
<name>A0AAW3ZEZ4_9GAMM</name>
<reference evidence="2 3" key="1">
    <citation type="submission" date="2020-09" db="EMBL/GenBank/DDBJ databases">
        <title>Pseudoxanthomonas sp. CAU 1598 isolated from sand of Yaerae Beach.</title>
        <authorList>
            <person name="Kim W."/>
        </authorList>
    </citation>
    <scope>NUCLEOTIDE SEQUENCE [LARGE SCALE GENOMIC DNA]</scope>
    <source>
        <strain evidence="2 3">CAU 1598</strain>
    </source>
</reference>
<dbReference type="InterPro" id="IPR025669">
    <property type="entry name" value="AAA_dom"/>
</dbReference>
<dbReference type="SUPFAM" id="SSF52540">
    <property type="entry name" value="P-loop containing nucleoside triphosphate hydrolases"/>
    <property type="match status" value="1"/>
</dbReference>
<dbReference type="Gene3D" id="3.40.50.300">
    <property type="entry name" value="P-loop containing nucleotide triphosphate hydrolases"/>
    <property type="match status" value="1"/>
</dbReference>